<dbReference type="CDD" id="cd22160">
    <property type="entry name" value="F-box_AtFBL13-like"/>
    <property type="match status" value="1"/>
</dbReference>
<dbReference type="PANTHER" id="PTHR31900">
    <property type="entry name" value="F-BOX/RNI SUPERFAMILY PROTEIN-RELATED"/>
    <property type="match status" value="1"/>
</dbReference>
<dbReference type="InterPro" id="IPR006566">
    <property type="entry name" value="FBD"/>
</dbReference>
<dbReference type="InterPro" id="IPR032675">
    <property type="entry name" value="LRR_dom_sf"/>
</dbReference>
<dbReference type="SUPFAM" id="SSF81383">
    <property type="entry name" value="F-box domain"/>
    <property type="match status" value="1"/>
</dbReference>
<proteinExistence type="predicted"/>
<dbReference type="Pfam" id="PF23622">
    <property type="entry name" value="LRR_At1g61320_AtMIF1"/>
    <property type="match status" value="1"/>
</dbReference>
<dbReference type="EMBL" id="JACEGQ020000011">
    <property type="protein sequence ID" value="KAH8494560.1"/>
    <property type="molecule type" value="Genomic_DNA"/>
</dbReference>
<dbReference type="AlphaFoldDB" id="A0A8T2XNI4"/>
<dbReference type="Proteomes" id="UP000807159">
    <property type="component" value="Chromosome 11"/>
</dbReference>
<protein>
    <submittedName>
        <fullName evidence="4">Uncharacterized protein</fullName>
    </submittedName>
</protein>
<accession>A0A8T2XNI4</accession>
<dbReference type="InterPro" id="IPR036047">
    <property type="entry name" value="F-box-like_dom_sf"/>
</dbReference>
<organism evidence="4 5">
    <name type="scientific">Populus deltoides</name>
    <name type="common">Eastern poplar</name>
    <name type="synonym">Eastern cottonwood</name>
    <dbReference type="NCBI Taxonomy" id="3696"/>
    <lineage>
        <taxon>Eukaryota</taxon>
        <taxon>Viridiplantae</taxon>
        <taxon>Streptophyta</taxon>
        <taxon>Embryophyta</taxon>
        <taxon>Tracheophyta</taxon>
        <taxon>Spermatophyta</taxon>
        <taxon>Magnoliopsida</taxon>
        <taxon>eudicotyledons</taxon>
        <taxon>Gunneridae</taxon>
        <taxon>Pentapetalae</taxon>
        <taxon>rosids</taxon>
        <taxon>fabids</taxon>
        <taxon>Malpighiales</taxon>
        <taxon>Salicaceae</taxon>
        <taxon>Saliceae</taxon>
        <taxon>Populus</taxon>
    </lineage>
</organism>
<feature type="domain" description="FBD" evidence="2">
    <location>
        <begin position="386"/>
        <end position="425"/>
    </location>
</feature>
<evidence type="ECO:0000259" key="3">
    <source>
        <dbReference type="Pfam" id="PF23622"/>
    </source>
</evidence>
<dbReference type="InterPro" id="IPR001810">
    <property type="entry name" value="F-box_dom"/>
</dbReference>
<dbReference type="Pfam" id="PF00646">
    <property type="entry name" value="F-box"/>
    <property type="match status" value="1"/>
</dbReference>
<dbReference type="InterPro" id="IPR055357">
    <property type="entry name" value="LRR_At1g61320_AtMIF1"/>
</dbReference>
<evidence type="ECO:0000313" key="5">
    <source>
        <dbReference type="Proteomes" id="UP000807159"/>
    </source>
</evidence>
<dbReference type="Pfam" id="PF08387">
    <property type="entry name" value="FBD"/>
    <property type="match status" value="1"/>
</dbReference>
<keyword evidence="5" id="KW-1185">Reference proteome</keyword>
<evidence type="ECO:0000313" key="4">
    <source>
        <dbReference type="EMBL" id="KAH8494560.1"/>
    </source>
</evidence>
<dbReference type="Gene3D" id="3.80.10.10">
    <property type="entry name" value="Ribonuclease Inhibitor"/>
    <property type="match status" value="1"/>
</dbReference>
<dbReference type="InterPro" id="IPR050232">
    <property type="entry name" value="FBL13/AtMIF1-like"/>
</dbReference>
<sequence length="463" mass="52534">MDRNIDMISNLPSSLLIIIAGFLSFKEAARTSVLSKQWLNIWRDAMHIQFNENFFVKSDEPEENKKVQREVFINFARQFIADYPQQDIKTLGLTCSKPGDFLADMQNIVMFASSRNVRELGLDFSDPTWREHALENHQAAFELPLVVYEHGQALKSLELFSCSFDVSNFSNFCALKTLSLGWIKINMGSILAILESCPLLESLSLKKCWDIVSFEISKPGLRLKSLVIEECDIADDFVLIEGPKLQFFKFSGNVGEFLLDDQSDLVKAELDFETETVFDEIGLFLCDLLEDLFAAQVLTVSSVFLQIVPSGNEPLGLQAPIDVRYLILKTALHINEFCGIRFMLRSCPHLEILTIDIGPANIFPEYGAPYPFNPQEFWSEDLLVEECVTTTLKAVNVKGFKGMMNELQVLKYLLLFGHAMEELIIYVSNEAGSNGETREFYMERAQQVLEFNKASRNLSIAVL</sequence>
<name>A0A8T2XNI4_POPDE</name>
<dbReference type="SUPFAM" id="SSF52047">
    <property type="entry name" value="RNI-like"/>
    <property type="match status" value="1"/>
</dbReference>
<gene>
    <name evidence="4" type="ORF">H0E87_021095</name>
</gene>
<evidence type="ECO:0000259" key="2">
    <source>
        <dbReference type="Pfam" id="PF08387"/>
    </source>
</evidence>
<evidence type="ECO:0000259" key="1">
    <source>
        <dbReference type="Pfam" id="PF00646"/>
    </source>
</evidence>
<feature type="domain" description="At1g61320/AtMIF1 LRR" evidence="3">
    <location>
        <begin position="136"/>
        <end position="270"/>
    </location>
</feature>
<dbReference type="PANTHER" id="PTHR31900:SF34">
    <property type="entry name" value="EMB|CAB62440.1-RELATED"/>
    <property type="match status" value="1"/>
</dbReference>
<comment type="caution">
    <text evidence="4">The sequence shown here is derived from an EMBL/GenBank/DDBJ whole genome shotgun (WGS) entry which is preliminary data.</text>
</comment>
<dbReference type="InterPro" id="IPR053781">
    <property type="entry name" value="F-box_AtFBL13-like"/>
</dbReference>
<reference evidence="4" key="1">
    <citation type="journal article" date="2021" name="J. Hered.">
        <title>Genome Assembly of Salicaceae Populus deltoides (Eastern Cottonwood) I-69 Based on Nanopore Sequencing and Hi-C Technologies.</title>
        <authorList>
            <person name="Bai S."/>
            <person name="Wu H."/>
            <person name="Zhang J."/>
            <person name="Pan Z."/>
            <person name="Zhao W."/>
            <person name="Li Z."/>
            <person name="Tong C."/>
        </authorList>
    </citation>
    <scope>NUCLEOTIDE SEQUENCE</scope>
    <source>
        <tissue evidence="4">Leaf</tissue>
    </source>
</reference>
<feature type="domain" description="F-box" evidence="1">
    <location>
        <begin position="8"/>
        <end position="44"/>
    </location>
</feature>